<dbReference type="EMBL" id="JAJNDC010000001">
    <property type="protein sequence ID" value="MCW9711980.1"/>
    <property type="molecule type" value="Genomic_DNA"/>
</dbReference>
<accession>A0ABT3PVV0</accession>
<evidence type="ECO:0000256" key="3">
    <source>
        <dbReference type="ARBA" id="ARBA00022692"/>
    </source>
</evidence>
<evidence type="ECO:0000256" key="4">
    <source>
        <dbReference type="ARBA" id="ARBA00022989"/>
    </source>
</evidence>
<keyword evidence="4 6" id="KW-1133">Transmembrane helix</keyword>
<evidence type="ECO:0000256" key="6">
    <source>
        <dbReference type="SAM" id="Phobius"/>
    </source>
</evidence>
<reference evidence="7 8" key="1">
    <citation type="submission" date="2021-11" db="EMBL/GenBank/DDBJ databases">
        <title>Aliifidinibius sp. nov., a new bacterium isolated from saline soil.</title>
        <authorList>
            <person name="Galisteo C."/>
            <person name="De La Haba R."/>
            <person name="Sanchez-Porro C."/>
            <person name="Ventosa A."/>
        </authorList>
    </citation>
    <scope>NUCLEOTIDE SEQUENCE [LARGE SCALE GENOMIC DNA]</scope>
    <source>
        <strain evidence="7 8">KACC 190600</strain>
    </source>
</reference>
<feature type="transmembrane region" description="Helical" evidence="6">
    <location>
        <begin position="62"/>
        <end position="83"/>
    </location>
</feature>
<dbReference type="PANTHER" id="PTHR35791:SF1">
    <property type="entry name" value="UPF0754 MEMBRANE PROTEIN YHEB"/>
    <property type="match status" value="1"/>
</dbReference>
<evidence type="ECO:0000313" key="8">
    <source>
        <dbReference type="Proteomes" id="UP001207337"/>
    </source>
</evidence>
<dbReference type="Proteomes" id="UP001207337">
    <property type="component" value="Unassembled WGS sequence"/>
</dbReference>
<feature type="transmembrane region" description="Helical" evidence="6">
    <location>
        <begin position="363"/>
        <end position="381"/>
    </location>
</feature>
<dbReference type="InterPro" id="IPR007383">
    <property type="entry name" value="DUF445"/>
</dbReference>
<dbReference type="Pfam" id="PF04286">
    <property type="entry name" value="DUF445"/>
    <property type="match status" value="1"/>
</dbReference>
<proteinExistence type="inferred from homology"/>
<feature type="transmembrane region" description="Helical" evidence="6">
    <location>
        <begin position="340"/>
        <end position="357"/>
    </location>
</feature>
<dbReference type="RefSeq" id="WP_265787598.1">
    <property type="nucleotide sequence ID" value="NZ_BAABRS010000001.1"/>
</dbReference>
<keyword evidence="5 6" id="KW-0472">Membrane</keyword>
<evidence type="ECO:0000256" key="1">
    <source>
        <dbReference type="ARBA" id="ARBA00004308"/>
    </source>
</evidence>
<comment type="caution">
    <text evidence="7">The sequence shown here is derived from an EMBL/GenBank/DDBJ whole genome shotgun (WGS) entry which is preliminary data.</text>
</comment>
<dbReference type="PANTHER" id="PTHR35791">
    <property type="entry name" value="UPF0754 MEMBRANE PROTEIN YHEB"/>
    <property type="match status" value="1"/>
</dbReference>
<feature type="transmembrane region" description="Helical" evidence="6">
    <location>
        <begin position="103"/>
        <end position="126"/>
    </location>
</feature>
<name>A0ABT3PVV0_9BACT</name>
<keyword evidence="8" id="KW-1185">Reference proteome</keyword>
<comment type="subcellular location">
    <subcellularLocation>
        <location evidence="1">Endomembrane system</location>
    </subcellularLocation>
</comment>
<evidence type="ECO:0000313" key="7">
    <source>
        <dbReference type="EMBL" id="MCW9711980.1"/>
    </source>
</evidence>
<sequence>MSDISNKDTGNALGHAKEMSKEQGRRLWEIIKRYSQVDRLTVSSKGSVSVLKPPPKKRYSSVLLSILSIFPYLLLLTFGFSFYWDFDGITSSFFNYPLEFQGLLKIVSVSGLIGFLTNWVAITMLFKPAKRRPLLGHGLIPAQKDRIAFRLAQAVSEDLINPDIIKQKINESNIISKYRKSSTRYVKNIIDNPNFREELKQWVVTYLNEMIADPNIRAALAERILQQIEEAIQDKSFEKVALKAYSYVKGQEMQHVIEEALTQIPTSVESGLDKVDELLDQLPKKIDDHSEVIENTVTNLLYKLINQLDVHKLVEENLRSYDEQHISDIIQNATNEQLRYIQYLGAVLGLIGGFIIWEPLISLSALGIIFISVLALDHLLYRQFYS</sequence>
<comment type="similarity">
    <text evidence="2">Belongs to the UPF0754 family.</text>
</comment>
<evidence type="ECO:0000256" key="5">
    <source>
        <dbReference type="ARBA" id="ARBA00023136"/>
    </source>
</evidence>
<keyword evidence="3 6" id="KW-0812">Transmembrane</keyword>
<protein>
    <submittedName>
        <fullName evidence="7">DUF445 domain-containing protein</fullName>
    </submittedName>
</protein>
<evidence type="ECO:0000256" key="2">
    <source>
        <dbReference type="ARBA" id="ARBA00008053"/>
    </source>
</evidence>
<gene>
    <name evidence="7" type="ORF">LQ318_03600</name>
</gene>
<organism evidence="7 8">
    <name type="scientific">Fodinibius salicampi</name>
    <dbReference type="NCBI Taxonomy" id="1920655"/>
    <lineage>
        <taxon>Bacteria</taxon>
        <taxon>Pseudomonadati</taxon>
        <taxon>Balneolota</taxon>
        <taxon>Balneolia</taxon>
        <taxon>Balneolales</taxon>
        <taxon>Balneolaceae</taxon>
        <taxon>Fodinibius</taxon>
    </lineage>
</organism>